<dbReference type="SUPFAM" id="SSF52540">
    <property type="entry name" value="P-loop containing nucleoside triphosphate hydrolases"/>
    <property type="match status" value="1"/>
</dbReference>
<dbReference type="InterPro" id="IPR031322">
    <property type="entry name" value="Shikimate/glucono_kinase"/>
</dbReference>
<keyword evidence="5 7" id="KW-0067">ATP-binding</keyword>
<dbReference type="UniPathway" id="UPA00053">
    <property type="reaction ID" value="UER00088"/>
</dbReference>
<keyword evidence="4 7" id="KW-0418">Kinase</keyword>
<feature type="binding site" evidence="7">
    <location>
        <position position="116"/>
    </location>
    <ligand>
        <name>ATP</name>
        <dbReference type="ChEBI" id="CHEBI:30616"/>
    </ligand>
</feature>
<keyword evidence="6 7" id="KW-0057">Aromatic amino acid biosynthesis</keyword>
<keyword evidence="7" id="KW-0479">Metal-binding</keyword>
<evidence type="ECO:0000256" key="5">
    <source>
        <dbReference type="ARBA" id="ARBA00022840"/>
    </source>
</evidence>
<dbReference type="Gene3D" id="3.40.50.300">
    <property type="entry name" value="P-loop containing nucleotide triphosphate hydrolases"/>
    <property type="match status" value="1"/>
</dbReference>
<organism evidence="8">
    <name type="scientific">uncultured Anaerotruncus sp</name>
    <dbReference type="NCBI Taxonomy" id="905011"/>
    <lineage>
        <taxon>Bacteria</taxon>
        <taxon>Bacillati</taxon>
        <taxon>Bacillota</taxon>
        <taxon>Clostridia</taxon>
        <taxon>Eubacteriales</taxon>
        <taxon>Oscillospiraceae</taxon>
        <taxon>Anaerotruncus</taxon>
        <taxon>environmental samples</taxon>
    </lineage>
</organism>
<dbReference type="CDD" id="cd00464">
    <property type="entry name" value="SK"/>
    <property type="match status" value="1"/>
</dbReference>
<reference evidence="8" key="1">
    <citation type="submission" date="2015-09" db="EMBL/GenBank/DDBJ databases">
        <authorList>
            <consortium name="Pathogen Informatics"/>
        </authorList>
    </citation>
    <scope>NUCLEOTIDE SEQUENCE</scope>
    <source>
        <strain evidence="8">2789STDY5834896</strain>
    </source>
</reference>
<comment type="pathway">
    <text evidence="7">Metabolic intermediate biosynthesis; chorismate biosynthesis; chorismate from D-erythrose 4-phosphate and phosphoenolpyruvate: step 5/7.</text>
</comment>
<dbReference type="AlphaFoldDB" id="A0A1C6IM77"/>
<dbReference type="PANTHER" id="PTHR21087:SF16">
    <property type="entry name" value="SHIKIMATE KINASE 1, CHLOROPLASTIC"/>
    <property type="match status" value="1"/>
</dbReference>
<feature type="binding site" evidence="7">
    <location>
        <position position="34"/>
    </location>
    <ligand>
        <name>substrate</name>
    </ligand>
</feature>
<comment type="similarity">
    <text evidence="7">Belongs to the shikimate kinase family.</text>
</comment>
<evidence type="ECO:0000256" key="7">
    <source>
        <dbReference type="HAMAP-Rule" id="MF_00109"/>
    </source>
</evidence>
<feature type="binding site" evidence="7">
    <location>
        <position position="79"/>
    </location>
    <ligand>
        <name>substrate</name>
    </ligand>
</feature>
<comment type="caution">
    <text evidence="7">Lacks conserved residue(s) required for the propagation of feature annotation.</text>
</comment>
<evidence type="ECO:0000313" key="8">
    <source>
        <dbReference type="EMBL" id="SCJ70942.1"/>
    </source>
</evidence>
<evidence type="ECO:0000256" key="1">
    <source>
        <dbReference type="ARBA" id="ARBA00022605"/>
    </source>
</evidence>
<gene>
    <name evidence="7 8" type="primary">aroK</name>
    <name evidence="8" type="ORF">SAMEA3545359_01546</name>
</gene>
<name>A0A1C6IM77_9FIRM</name>
<feature type="binding site" evidence="7">
    <location>
        <position position="58"/>
    </location>
    <ligand>
        <name>substrate</name>
    </ligand>
</feature>
<dbReference type="GO" id="GO:0005524">
    <property type="term" value="F:ATP binding"/>
    <property type="evidence" value="ECO:0007669"/>
    <property type="project" value="UniProtKB-UniRule"/>
</dbReference>
<dbReference type="GO" id="GO:0009073">
    <property type="term" value="P:aromatic amino acid family biosynthetic process"/>
    <property type="evidence" value="ECO:0007669"/>
    <property type="project" value="UniProtKB-KW"/>
</dbReference>
<keyword evidence="1 7" id="KW-0028">Amino-acid biosynthesis</keyword>
<keyword evidence="3 7" id="KW-0547">Nucleotide-binding</keyword>
<proteinExistence type="inferred from homology"/>
<keyword evidence="2 7" id="KW-0808">Transferase</keyword>
<evidence type="ECO:0000256" key="6">
    <source>
        <dbReference type="ARBA" id="ARBA00023141"/>
    </source>
</evidence>
<sequence length="168" mass="19247">MVDGIALIGFMGCGKSTVGKELARRLNYHFIDLDTAIEHGEQMHIPQIFAQFSEQYFRDLEHQYLTEQRPHRVVLSCGGGLPTYARNAQLLQENWCTVFLDCSFEACYRRICHSTRPLVQNSTPDQLRALYDSRRPLYENCCSLQIAADSSPFAVAGDIVKQLRLHRH</sequence>
<dbReference type="EMBL" id="FMHG01000001">
    <property type="protein sequence ID" value="SCJ70942.1"/>
    <property type="molecule type" value="Genomic_DNA"/>
</dbReference>
<keyword evidence="7" id="KW-0460">Magnesium</keyword>
<dbReference type="EC" id="2.7.1.71" evidence="7"/>
<keyword evidence="7" id="KW-0963">Cytoplasm</keyword>
<dbReference type="InterPro" id="IPR027417">
    <property type="entry name" value="P-loop_NTPase"/>
</dbReference>
<comment type="subcellular location">
    <subcellularLocation>
        <location evidence="7">Cytoplasm</location>
    </subcellularLocation>
</comment>
<dbReference type="PRINTS" id="PR01100">
    <property type="entry name" value="SHIKIMTKNASE"/>
</dbReference>
<dbReference type="GO" id="GO:0008652">
    <property type="term" value="P:amino acid biosynthetic process"/>
    <property type="evidence" value="ECO:0007669"/>
    <property type="project" value="UniProtKB-KW"/>
</dbReference>
<dbReference type="GO" id="GO:0005829">
    <property type="term" value="C:cytosol"/>
    <property type="evidence" value="ECO:0007669"/>
    <property type="project" value="TreeGrafter"/>
</dbReference>
<feature type="binding site" evidence="7">
    <location>
        <position position="134"/>
    </location>
    <ligand>
        <name>substrate</name>
    </ligand>
</feature>
<feature type="binding site" evidence="7">
    <location>
        <position position="16"/>
    </location>
    <ligand>
        <name>Mg(2+)</name>
        <dbReference type="ChEBI" id="CHEBI:18420"/>
    </ligand>
</feature>
<comment type="cofactor">
    <cofactor evidence="7">
        <name>Mg(2+)</name>
        <dbReference type="ChEBI" id="CHEBI:18420"/>
    </cofactor>
    <text evidence="7">Binds 1 Mg(2+) ion per subunit.</text>
</comment>
<evidence type="ECO:0000256" key="2">
    <source>
        <dbReference type="ARBA" id="ARBA00022679"/>
    </source>
</evidence>
<dbReference type="Pfam" id="PF01202">
    <property type="entry name" value="SKI"/>
    <property type="match status" value="1"/>
</dbReference>
<evidence type="ECO:0000256" key="3">
    <source>
        <dbReference type="ARBA" id="ARBA00022741"/>
    </source>
</evidence>
<feature type="binding site" evidence="7">
    <location>
        <begin position="12"/>
        <end position="17"/>
    </location>
    <ligand>
        <name>ATP</name>
        <dbReference type="ChEBI" id="CHEBI:30616"/>
    </ligand>
</feature>
<dbReference type="GO" id="GO:0000287">
    <property type="term" value="F:magnesium ion binding"/>
    <property type="evidence" value="ECO:0007669"/>
    <property type="project" value="UniProtKB-UniRule"/>
</dbReference>
<comment type="catalytic activity">
    <reaction evidence="7">
        <text>shikimate + ATP = 3-phosphoshikimate + ADP + H(+)</text>
        <dbReference type="Rhea" id="RHEA:13121"/>
        <dbReference type="ChEBI" id="CHEBI:15378"/>
        <dbReference type="ChEBI" id="CHEBI:30616"/>
        <dbReference type="ChEBI" id="CHEBI:36208"/>
        <dbReference type="ChEBI" id="CHEBI:145989"/>
        <dbReference type="ChEBI" id="CHEBI:456216"/>
        <dbReference type="EC" id="2.7.1.71"/>
    </reaction>
</comment>
<dbReference type="GO" id="GO:0004765">
    <property type="term" value="F:shikimate kinase activity"/>
    <property type="evidence" value="ECO:0007669"/>
    <property type="project" value="UniProtKB-UniRule"/>
</dbReference>
<accession>A0A1C6IM77</accession>
<protein>
    <recommendedName>
        <fullName evidence="7">Shikimate kinase</fullName>
        <shortName evidence="7">SK</shortName>
        <ecNumber evidence="7">2.7.1.71</ecNumber>
    </recommendedName>
</protein>
<evidence type="ECO:0000256" key="4">
    <source>
        <dbReference type="ARBA" id="ARBA00022777"/>
    </source>
</evidence>
<dbReference type="GO" id="GO:0009423">
    <property type="term" value="P:chorismate biosynthetic process"/>
    <property type="evidence" value="ECO:0007669"/>
    <property type="project" value="UniProtKB-UniRule"/>
</dbReference>
<dbReference type="PANTHER" id="PTHR21087">
    <property type="entry name" value="SHIKIMATE KINASE"/>
    <property type="match status" value="1"/>
</dbReference>
<dbReference type="InterPro" id="IPR000623">
    <property type="entry name" value="Shikimate_kinase/TSH1"/>
</dbReference>
<dbReference type="HAMAP" id="MF_00109">
    <property type="entry name" value="Shikimate_kinase"/>
    <property type="match status" value="1"/>
</dbReference>
<comment type="subunit">
    <text evidence="7">Monomer.</text>
</comment>
<comment type="function">
    <text evidence="7">Catalyzes the specific phosphorylation of the 3-hydroxyl group of shikimic acid using ATP as a cosubstrate.</text>
</comment>